<dbReference type="RefSeq" id="WP_157563823.1">
    <property type="nucleotide sequence ID" value="NZ_WQKZ01000002.1"/>
</dbReference>
<gene>
    <name evidence="1" type="ORF">GO988_07605</name>
</gene>
<comment type="caution">
    <text evidence="1">The sequence shown here is derived from an EMBL/GenBank/DDBJ whole genome shotgun (WGS) entry which is preliminary data.</text>
</comment>
<sequence>MIVNPTPTGWQIVYQQAHALLAAQLAWAWPPFLPPDRWVGLLAATAQHDDEQAAWHGRGGHHGLTPVGAPANFTQQEFSIEQAAGVLHAARFQGRWRSLLTSLHLSTLYEPLRGSRPATTAFLDELHASQARWTKELRLTKTQVRQAYDLLHWCDRLSLILCRHEMPEMGRAVEIYPAPLGHGHRAAHVVRQPAGPGTKVVVSPWPFAANELAVSVEAQQLQQLQFRDDAALAAALHQSPIETLSWTLRAE</sequence>
<dbReference type="Proteomes" id="UP000441336">
    <property type="component" value="Unassembled WGS sequence"/>
</dbReference>
<dbReference type="Pfam" id="PF13030">
    <property type="entry name" value="DUF3891"/>
    <property type="match status" value="1"/>
</dbReference>
<evidence type="ECO:0000313" key="2">
    <source>
        <dbReference type="Proteomes" id="UP000441336"/>
    </source>
</evidence>
<dbReference type="EMBL" id="WQKZ01000002">
    <property type="protein sequence ID" value="MVN76187.1"/>
    <property type="molecule type" value="Genomic_DNA"/>
</dbReference>
<evidence type="ECO:0000313" key="1">
    <source>
        <dbReference type="EMBL" id="MVN76187.1"/>
    </source>
</evidence>
<reference evidence="1 2" key="1">
    <citation type="submission" date="2019-12" db="EMBL/GenBank/DDBJ databases">
        <title>Hymenobacter sp. HMF4947 Genome sequencing and assembly.</title>
        <authorList>
            <person name="Kang H."/>
            <person name="Cha I."/>
            <person name="Kim H."/>
            <person name="Joh K."/>
        </authorList>
    </citation>
    <scope>NUCLEOTIDE SEQUENCE [LARGE SCALE GENOMIC DNA]</scope>
    <source>
        <strain evidence="1 2">HMF4947</strain>
    </source>
</reference>
<accession>A0A7K1TCQ7</accession>
<protein>
    <submittedName>
        <fullName evidence="1">DUF3891 family protein</fullName>
    </submittedName>
</protein>
<dbReference type="AlphaFoldDB" id="A0A7K1TCQ7"/>
<organism evidence="1 2">
    <name type="scientific">Hymenobacter ginkgonis</name>
    <dbReference type="NCBI Taxonomy" id="2682976"/>
    <lineage>
        <taxon>Bacteria</taxon>
        <taxon>Pseudomonadati</taxon>
        <taxon>Bacteroidota</taxon>
        <taxon>Cytophagia</taxon>
        <taxon>Cytophagales</taxon>
        <taxon>Hymenobacteraceae</taxon>
        <taxon>Hymenobacter</taxon>
    </lineage>
</organism>
<keyword evidence="2" id="KW-1185">Reference proteome</keyword>
<dbReference type="InterPro" id="IPR024992">
    <property type="entry name" value="DUF3891"/>
</dbReference>
<name>A0A7K1TCQ7_9BACT</name>
<proteinExistence type="predicted"/>